<dbReference type="InterPro" id="IPR004045">
    <property type="entry name" value="Glutathione_S-Trfase_N"/>
</dbReference>
<dbReference type="OrthoDB" id="2309723at2759"/>
<dbReference type="InterPro" id="IPR036282">
    <property type="entry name" value="Glutathione-S-Trfase_C_sf"/>
</dbReference>
<dbReference type="EMBL" id="OU900094">
    <property type="protein sequence ID" value="CAG9854860.1"/>
    <property type="molecule type" value="Genomic_DNA"/>
</dbReference>
<dbReference type="InterPro" id="IPR004046">
    <property type="entry name" value="GST_C"/>
</dbReference>
<dbReference type="PROSITE" id="PS50405">
    <property type="entry name" value="GST_CTER"/>
    <property type="match status" value="1"/>
</dbReference>
<dbReference type="Gene3D" id="3.40.30.10">
    <property type="entry name" value="Glutaredoxin"/>
    <property type="match status" value="1"/>
</dbReference>
<gene>
    <name evidence="4" type="ORF">PHYEVI_LOCUS1320</name>
</gene>
<dbReference type="InterPro" id="IPR010987">
    <property type="entry name" value="Glutathione-S-Trfase_C-like"/>
</dbReference>
<dbReference type="GO" id="GO:0004364">
    <property type="term" value="F:glutathione transferase activity"/>
    <property type="evidence" value="ECO:0007669"/>
    <property type="project" value="TreeGrafter"/>
</dbReference>
<dbReference type="SFLD" id="SFLDG00358">
    <property type="entry name" value="Main_(cytGST)"/>
    <property type="match status" value="1"/>
</dbReference>
<evidence type="ECO:0000313" key="5">
    <source>
        <dbReference type="Proteomes" id="UP001153712"/>
    </source>
</evidence>
<protein>
    <recommendedName>
        <fullName evidence="6">Glutathione S-transferase</fullName>
    </recommendedName>
</protein>
<dbReference type="InterPro" id="IPR036249">
    <property type="entry name" value="Thioredoxin-like_sf"/>
</dbReference>
<dbReference type="SUPFAM" id="SSF52833">
    <property type="entry name" value="Thioredoxin-like"/>
    <property type="match status" value="1"/>
</dbReference>
<dbReference type="CDD" id="cd03045">
    <property type="entry name" value="GST_N_Delta_Epsilon"/>
    <property type="match status" value="1"/>
</dbReference>
<dbReference type="Pfam" id="PF13417">
    <property type="entry name" value="GST_N_3"/>
    <property type="match status" value="1"/>
</dbReference>
<dbReference type="AlphaFoldDB" id="A0A9N9XJK2"/>
<dbReference type="SFLD" id="SFLDG01153">
    <property type="entry name" value="Main.4:_Theta-like"/>
    <property type="match status" value="1"/>
</dbReference>
<proteinExistence type="predicted"/>
<evidence type="ECO:0000259" key="3">
    <source>
        <dbReference type="PROSITE" id="PS50405"/>
    </source>
</evidence>
<dbReference type="PANTHER" id="PTHR43969">
    <property type="entry name" value="GLUTATHIONE S TRANSFERASE D10, ISOFORM A-RELATED"/>
    <property type="match status" value="1"/>
</dbReference>
<evidence type="ECO:0000259" key="2">
    <source>
        <dbReference type="PROSITE" id="PS50404"/>
    </source>
</evidence>
<dbReference type="Gene3D" id="1.20.1050.10">
    <property type="match status" value="1"/>
</dbReference>
<evidence type="ECO:0000313" key="4">
    <source>
        <dbReference type="EMBL" id="CAG9854860.1"/>
    </source>
</evidence>
<accession>A0A9N9XJK2</accession>
<dbReference type="FunFam" id="3.40.30.10:FF:000034">
    <property type="entry name" value="glutathione S-transferase 1"/>
    <property type="match status" value="1"/>
</dbReference>
<dbReference type="PANTHER" id="PTHR43969:SF9">
    <property type="entry name" value="GLUTATHIONE S TRANSFERASE D10, ISOFORM A-RELATED"/>
    <property type="match status" value="1"/>
</dbReference>
<organism evidence="4 5">
    <name type="scientific">Phyllotreta striolata</name>
    <name type="common">Striped flea beetle</name>
    <name type="synonym">Crioceris striolata</name>
    <dbReference type="NCBI Taxonomy" id="444603"/>
    <lineage>
        <taxon>Eukaryota</taxon>
        <taxon>Metazoa</taxon>
        <taxon>Ecdysozoa</taxon>
        <taxon>Arthropoda</taxon>
        <taxon>Hexapoda</taxon>
        <taxon>Insecta</taxon>
        <taxon>Pterygota</taxon>
        <taxon>Neoptera</taxon>
        <taxon>Endopterygota</taxon>
        <taxon>Coleoptera</taxon>
        <taxon>Polyphaga</taxon>
        <taxon>Cucujiformia</taxon>
        <taxon>Chrysomeloidea</taxon>
        <taxon>Chrysomelidae</taxon>
        <taxon>Galerucinae</taxon>
        <taxon>Alticini</taxon>
        <taxon>Phyllotreta</taxon>
    </lineage>
</organism>
<dbReference type="SUPFAM" id="SSF47616">
    <property type="entry name" value="GST C-terminal domain-like"/>
    <property type="match status" value="1"/>
</dbReference>
<reference evidence="4" key="1">
    <citation type="submission" date="2022-01" db="EMBL/GenBank/DDBJ databases">
        <authorList>
            <person name="King R."/>
        </authorList>
    </citation>
    <scope>NUCLEOTIDE SEQUENCE</scope>
</reference>
<dbReference type="InterPro" id="IPR040079">
    <property type="entry name" value="Glutathione_S-Trfase"/>
</dbReference>
<dbReference type="CDD" id="cd03177">
    <property type="entry name" value="GST_C_Delta_Epsilon"/>
    <property type="match status" value="1"/>
</dbReference>
<dbReference type="Pfam" id="PF00043">
    <property type="entry name" value="GST_C"/>
    <property type="match status" value="1"/>
</dbReference>
<feature type="domain" description="GST N-terminal" evidence="2">
    <location>
        <begin position="1"/>
        <end position="82"/>
    </location>
</feature>
<dbReference type="SFLD" id="SFLDS00019">
    <property type="entry name" value="Glutathione_Transferase_(cytos"/>
    <property type="match status" value="1"/>
</dbReference>
<dbReference type="Proteomes" id="UP001153712">
    <property type="component" value="Chromosome 1"/>
</dbReference>
<dbReference type="FunFam" id="1.20.1050.10:FF:000007">
    <property type="entry name" value="Glutathione S-transferase 1-1"/>
    <property type="match status" value="1"/>
</dbReference>
<keyword evidence="5" id="KW-1185">Reference proteome</keyword>
<feature type="domain" description="GST C-terminal" evidence="3">
    <location>
        <begin position="88"/>
        <end position="216"/>
    </location>
</feature>
<dbReference type="PROSITE" id="PS50404">
    <property type="entry name" value="GST_NTER"/>
    <property type="match status" value="1"/>
</dbReference>
<name>A0A9N9XJK2_PHYSR</name>
<evidence type="ECO:0000256" key="1">
    <source>
        <dbReference type="ARBA" id="ARBA00011738"/>
    </source>
</evidence>
<sequence length="218" mass="24575">MAPSLYSMQTSPPARAVQMCAKAINLDLKIINVDVIGGEHMKEEYLKKNPQHTVPLLDDDGFLLADSHAIMVYLVSKYGKDDSLYPKDLKKRAIIDHRLHYDSSCLFIRGLVIAKGILFQGEKTIDPKKVEAIEESYQVVEKFLEESPYVAGDSLSLADLSFVTSIITWHVTFAPVNAAKYPKITAWIKRMQKLPYYQEVNQKGLKDVEATIKSKLAN</sequence>
<comment type="subunit">
    <text evidence="1">Homodimer.</text>
</comment>
<evidence type="ECO:0008006" key="6">
    <source>
        <dbReference type="Google" id="ProtNLM"/>
    </source>
</evidence>
<dbReference type="GO" id="GO:0006749">
    <property type="term" value="P:glutathione metabolic process"/>
    <property type="evidence" value="ECO:0007669"/>
    <property type="project" value="TreeGrafter"/>
</dbReference>